<feature type="region of interest" description="Disordered" evidence="1">
    <location>
        <begin position="1"/>
        <end position="145"/>
    </location>
</feature>
<organism evidence="3 4">
    <name type="scientific">Penicillium nordicum</name>
    <dbReference type="NCBI Taxonomy" id="229535"/>
    <lineage>
        <taxon>Eukaryota</taxon>
        <taxon>Fungi</taxon>
        <taxon>Dikarya</taxon>
        <taxon>Ascomycota</taxon>
        <taxon>Pezizomycotina</taxon>
        <taxon>Eurotiomycetes</taxon>
        <taxon>Eurotiomycetidae</taxon>
        <taxon>Eurotiales</taxon>
        <taxon>Aspergillaceae</taxon>
        <taxon>Penicillium</taxon>
    </lineage>
</organism>
<comment type="caution">
    <text evidence="3">The sequence shown here is derived from an EMBL/GenBank/DDBJ whole genome shotgun (WGS) entry which is preliminary data.</text>
</comment>
<keyword evidence="4" id="KW-1185">Reference proteome</keyword>
<evidence type="ECO:0000256" key="1">
    <source>
        <dbReference type="SAM" id="MobiDB-lite"/>
    </source>
</evidence>
<keyword evidence="2" id="KW-0472">Membrane</keyword>
<dbReference type="Proteomes" id="UP000037696">
    <property type="component" value="Unassembled WGS sequence"/>
</dbReference>
<dbReference type="STRING" id="229535.A0A0M8P130"/>
<feature type="compositionally biased region" description="Polar residues" evidence="1">
    <location>
        <begin position="93"/>
        <end position="103"/>
    </location>
</feature>
<keyword evidence="2" id="KW-0812">Transmembrane</keyword>
<evidence type="ECO:0000313" key="3">
    <source>
        <dbReference type="EMBL" id="KOS38441.1"/>
    </source>
</evidence>
<sequence length="668" mass="72693">MSDKMNQFQLFPPPSPEVKRSNNPFRKAGKHPVATSEPASSIPLEEIKDPGKTESLLLRIIEDTQDIPPPPPGNASRTKSPPATAKAAHDTRSPQSMHSQNLQAKRENHAALPSHASQSSSSSSHHTTASTVSPQSSQSSAASVPMRSMFPQLDPKVPFNQQIHHHAQLLDAPRPVKSSRKPPKLTLSTNTEIDHVLGPKTVPASVLNFPTGALESEEVTYSSMEELKMLWETANGQRPRDLVGTLNLRMTKTGPATFTLGNCQNPFYTLQTYSTNELALSRCDPSRPNHDVPIMMMSLEDRIRREHPNDGLVTLLFSRLAAMLAIDQADEISKQHHLTPAETAEVETDALKRAAAQESCRLSWNRHQRLYELRHPYLSKHNPPALVGTAGIPLSPVRSQSSGMVHITVSAPSSDASPRQPPTIIVTGPVSSTAMEAAQQAANLRTSVLPVTDFDEPLASLDFATKTLSISPAAVIATIPSLYAIDSLIAAMLAVAVSDEATNPILADMVLGSPKSSRPPTSHNPGPYSMPVFQGKLVTTVAEREDAAESMTLASQIKSAQKKSKEASGKKSAFKFWNRSSSKPQGKSQSSKKNKNQQVVVEEFDLEKYGRYGNSSSREGEKLPGLTRTILRILFFGLDLIVKGLTLVVKILAWLLVKSTRCVTSEKF</sequence>
<feature type="region of interest" description="Disordered" evidence="1">
    <location>
        <begin position="167"/>
        <end position="186"/>
    </location>
</feature>
<feature type="compositionally biased region" description="Low complexity" evidence="1">
    <location>
        <begin position="110"/>
        <end position="145"/>
    </location>
</feature>
<protein>
    <submittedName>
        <fullName evidence="3">Uncharacterized protein</fullName>
    </submittedName>
</protein>
<accession>A0A0M8P130</accession>
<dbReference type="EMBL" id="LHQQ01000252">
    <property type="protein sequence ID" value="KOS38441.1"/>
    <property type="molecule type" value="Genomic_DNA"/>
</dbReference>
<dbReference type="OrthoDB" id="5383338at2759"/>
<proteinExistence type="predicted"/>
<name>A0A0M8P130_9EURO</name>
<feature type="transmembrane region" description="Helical" evidence="2">
    <location>
        <begin position="633"/>
        <end position="657"/>
    </location>
</feature>
<evidence type="ECO:0000256" key="2">
    <source>
        <dbReference type="SAM" id="Phobius"/>
    </source>
</evidence>
<gene>
    <name evidence="3" type="ORF">ACN38_g10746</name>
</gene>
<dbReference type="AlphaFoldDB" id="A0A0M8P130"/>
<keyword evidence="2" id="KW-1133">Transmembrane helix</keyword>
<feature type="region of interest" description="Disordered" evidence="1">
    <location>
        <begin position="578"/>
        <end position="597"/>
    </location>
</feature>
<feature type="compositionally biased region" description="Low complexity" evidence="1">
    <location>
        <begin position="578"/>
        <end position="589"/>
    </location>
</feature>
<evidence type="ECO:0000313" key="4">
    <source>
        <dbReference type="Proteomes" id="UP000037696"/>
    </source>
</evidence>
<reference evidence="3 4" key="1">
    <citation type="submission" date="2015-08" db="EMBL/GenBank/DDBJ databases">
        <title>Genome sequencing of Penicillium nordicum.</title>
        <authorList>
            <person name="Nguyen H.D."/>
            <person name="Seifert K.A."/>
        </authorList>
    </citation>
    <scope>NUCLEOTIDE SEQUENCE [LARGE SCALE GENOMIC DNA]</scope>
    <source>
        <strain evidence="3 4">DAOMC 185683</strain>
    </source>
</reference>